<dbReference type="AlphaFoldDB" id="A0A6N4PUF9"/>
<dbReference type="RefSeq" id="WP_135636456.1">
    <property type="nucleotide sequence ID" value="NZ_RQFE01000031.1"/>
</dbReference>
<evidence type="ECO:0008006" key="3">
    <source>
        <dbReference type="Google" id="ProtNLM"/>
    </source>
</evidence>
<evidence type="ECO:0000313" key="2">
    <source>
        <dbReference type="Proteomes" id="UP000297239"/>
    </source>
</evidence>
<accession>A0A6N4PUF9</accession>
<comment type="caution">
    <text evidence="1">The sequence shown here is derived from an EMBL/GenBank/DDBJ whole genome shotgun (WGS) entry which is preliminary data.</text>
</comment>
<dbReference type="Proteomes" id="UP000297239">
    <property type="component" value="Unassembled WGS sequence"/>
</dbReference>
<gene>
    <name evidence="1" type="ORF">EHQ18_18300</name>
</gene>
<protein>
    <recommendedName>
        <fullName evidence="3">Peptidase C39-like domain-containing protein</fullName>
    </recommendedName>
</protein>
<organism evidence="1 2">
    <name type="scientific">Leptospira kanakyensis</name>
    <dbReference type="NCBI Taxonomy" id="2484968"/>
    <lineage>
        <taxon>Bacteria</taxon>
        <taxon>Pseudomonadati</taxon>
        <taxon>Spirochaetota</taxon>
        <taxon>Spirochaetia</taxon>
        <taxon>Leptospirales</taxon>
        <taxon>Leptospiraceae</taxon>
        <taxon>Leptospira</taxon>
    </lineage>
</organism>
<sequence>MNKETNLTNTKIRPDRESLTPISPLPWYDPQTDNATIQILNRIMNKWNTCMGTTYLAVVKWMGLALGIDTYAAWTEKDYYKKLGEFVKKDLDITTSSFHNKLFNSLFPGKAYAVQVPYSLEALKDHIKKTQCPAAISIDVRQVFNPKAKDVMGHIIWPVAQCKNGLTAHDPRGKWDSNYKDFQGANCFFSNELLEQIARKEVMNLFFIGEVK</sequence>
<reference evidence="1" key="1">
    <citation type="journal article" date="2019" name="PLoS Negl. Trop. Dis.">
        <title>Revisiting the worldwide diversity of Leptospira species in the environment.</title>
        <authorList>
            <person name="Vincent A.T."/>
            <person name="Schiettekatte O."/>
            <person name="Bourhy P."/>
            <person name="Veyrier F.J."/>
            <person name="Picardeau M."/>
        </authorList>
    </citation>
    <scope>NUCLEOTIDE SEQUENCE [LARGE SCALE GENOMIC DNA]</scope>
    <source>
        <strain evidence="1">201800293</strain>
    </source>
</reference>
<dbReference type="EMBL" id="RQFF01000037">
    <property type="protein sequence ID" value="TGK67051.1"/>
    <property type="molecule type" value="Genomic_DNA"/>
</dbReference>
<proteinExistence type="predicted"/>
<evidence type="ECO:0000313" key="1">
    <source>
        <dbReference type="EMBL" id="TGK67051.1"/>
    </source>
</evidence>
<dbReference type="OrthoDB" id="325057at2"/>
<name>A0A6N4PUF9_9LEPT</name>
<keyword evidence="2" id="KW-1185">Reference proteome</keyword>